<keyword evidence="2" id="KW-0238">DNA-binding</keyword>
<keyword evidence="1" id="KW-0805">Transcription regulation</keyword>
<evidence type="ECO:0000313" key="6">
    <source>
        <dbReference type="EMBL" id="MDX5930965.1"/>
    </source>
</evidence>
<protein>
    <recommendedName>
        <fullName evidence="4">Histidine utilization repressor</fullName>
    </recommendedName>
</protein>
<dbReference type="CDD" id="cd07377">
    <property type="entry name" value="WHTH_GntR"/>
    <property type="match status" value="1"/>
</dbReference>
<dbReference type="PRINTS" id="PR00035">
    <property type="entry name" value="HTHGNTR"/>
</dbReference>
<dbReference type="SMART" id="SM00345">
    <property type="entry name" value="HTH_GNTR"/>
    <property type="match status" value="1"/>
</dbReference>
<accession>A0AAW9DRY6</accession>
<proteinExistence type="predicted"/>
<dbReference type="RefSeq" id="WP_319613889.1">
    <property type="nucleotide sequence ID" value="NZ_JAWXYB010000018.1"/>
</dbReference>
<dbReference type="Gene3D" id="3.40.1410.10">
    <property type="entry name" value="Chorismate lyase-like"/>
    <property type="match status" value="1"/>
</dbReference>
<comment type="caution">
    <text evidence="6">The sequence shown here is derived from an EMBL/GenBank/DDBJ whole genome shotgun (WGS) entry which is preliminary data.</text>
</comment>
<dbReference type="InterPro" id="IPR028978">
    <property type="entry name" value="Chorismate_lyase_/UTRA_dom_sf"/>
</dbReference>
<dbReference type="FunFam" id="1.10.10.10:FF:000079">
    <property type="entry name" value="GntR family transcriptional regulator"/>
    <property type="match status" value="1"/>
</dbReference>
<dbReference type="SUPFAM" id="SSF64288">
    <property type="entry name" value="Chorismate lyase-like"/>
    <property type="match status" value="1"/>
</dbReference>
<feature type="domain" description="HTH gntR-type" evidence="5">
    <location>
        <begin position="14"/>
        <end position="82"/>
    </location>
</feature>
<evidence type="ECO:0000259" key="5">
    <source>
        <dbReference type="PROSITE" id="PS50949"/>
    </source>
</evidence>
<dbReference type="GO" id="GO:0045892">
    <property type="term" value="P:negative regulation of DNA-templated transcription"/>
    <property type="evidence" value="ECO:0007669"/>
    <property type="project" value="UniProtKB-UniRule"/>
</dbReference>
<dbReference type="Pfam" id="PF00392">
    <property type="entry name" value="GntR"/>
    <property type="match status" value="1"/>
</dbReference>
<name>A0AAW9DRY6_ACIAO</name>
<sequence>MADSEDDSGAPARLPLYQQVKNDLVRRIAAGVWGAEGRLPSEHELTAAFGVSRMTVHRALRELSAEGIVSRIQGVGTFACAVRPRQEFLHVHDIAEDITARGHRHRLRLITLESVRASAAQAMGFDLRAGAKIFHSVVLHFEDDVPVQLEDRLVSPKFAPDYLDADFTSETTARYLLRIGPATEVEHTAFAATPDADIRALLELGPTDDPACLILWRRTWSHGVPATQSQFVHPGTRYSLGSRSTV</sequence>
<evidence type="ECO:0000256" key="2">
    <source>
        <dbReference type="ARBA" id="ARBA00023125"/>
    </source>
</evidence>
<dbReference type="InterPro" id="IPR010248">
    <property type="entry name" value="His_ut_repres"/>
</dbReference>
<dbReference type="AlphaFoldDB" id="A0AAW9DRY6"/>
<dbReference type="Pfam" id="PF07702">
    <property type="entry name" value="UTRA"/>
    <property type="match status" value="1"/>
</dbReference>
<dbReference type="SUPFAM" id="SSF46785">
    <property type="entry name" value="Winged helix' DNA-binding domain"/>
    <property type="match status" value="1"/>
</dbReference>
<dbReference type="PANTHER" id="PTHR44846">
    <property type="entry name" value="MANNOSYL-D-GLYCERATE TRANSPORT/METABOLISM SYSTEM REPRESSOR MNGR-RELATED"/>
    <property type="match status" value="1"/>
</dbReference>
<dbReference type="GO" id="GO:0003677">
    <property type="term" value="F:DNA binding"/>
    <property type="evidence" value="ECO:0007669"/>
    <property type="project" value="UniProtKB-UniRule"/>
</dbReference>
<dbReference type="InterPro" id="IPR036390">
    <property type="entry name" value="WH_DNA-bd_sf"/>
</dbReference>
<dbReference type="PROSITE" id="PS50949">
    <property type="entry name" value="HTH_GNTR"/>
    <property type="match status" value="1"/>
</dbReference>
<reference evidence="6 7" key="1">
    <citation type="submission" date="2023-11" db="EMBL/GenBank/DDBJ databases">
        <title>MicrobeMod: A computational toolkit for identifying prokaryotic methylation and restriction-modification with nanopore sequencing.</title>
        <authorList>
            <person name="Crits-Christoph A."/>
            <person name="Kang S.C."/>
            <person name="Lee H."/>
            <person name="Ostrov N."/>
        </authorList>
    </citation>
    <scope>NUCLEOTIDE SEQUENCE [LARGE SCALE GENOMIC DNA]</scope>
    <source>
        <strain evidence="6 7">DSMZ 700</strain>
    </source>
</reference>
<dbReference type="InterPro" id="IPR050679">
    <property type="entry name" value="Bact_HTH_transcr_reg"/>
</dbReference>
<organism evidence="6 7">
    <name type="scientific">Acidiphilium acidophilum</name>
    <name type="common">Thiobacillus acidophilus</name>
    <dbReference type="NCBI Taxonomy" id="76588"/>
    <lineage>
        <taxon>Bacteria</taxon>
        <taxon>Pseudomonadati</taxon>
        <taxon>Pseudomonadota</taxon>
        <taxon>Alphaproteobacteria</taxon>
        <taxon>Acetobacterales</taxon>
        <taxon>Acidocellaceae</taxon>
        <taxon>Acidiphilium</taxon>
    </lineage>
</organism>
<dbReference type="EMBL" id="JAWXYB010000018">
    <property type="protein sequence ID" value="MDX5930965.1"/>
    <property type="molecule type" value="Genomic_DNA"/>
</dbReference>
<dbReference type="Gene3D" id="1.10.10.10">
    <property type="entry name" value="Winged helix-like DNA-binding domain superfamily/Winged helix DNA-binding domain"/>
    <property type="match status" value="1"/>
</dbReference>
<evidence type="ECO:0000256" key="1">
    <source>
        <dbReference type="ARBA" id="ARBA00023015"/>
    </source>
</evidence>
<dbReference type="InterPro" id="IPR036388">
    <property type="entry name" value="WH-like_DNA-bd_sf"/>
</dbReference>
<keyword evidence="3" id="KW-0804">Transcription</keyword>
<dbReference type="PANTHER" id="PTHR44846:SF16">
    <property type="entry name" value="TRANSCRIPTIONAL REGULATOR PHNF-RELATED"/>
    <property type="match status" value="1"/>
</dbReference>
<dbReference type="InterPro" id="IPR000524">
    <property type="entry name" value="Tscrpt_reg_HTH_GntR"/>
</dbReference>
<dbReference type="NCBIfam" id="TIGR02018">
    <property type="entry name" value="his_ut_repres"/>
    <property type="match status" value="1"/>
</dbReference>
<dbReference type="GO" id="GO:0003700">
    <property type="term" value="F:DNA-binding transcription factor activity"/>
    <property type="evidence" value="ECO:0007669"/>
    <property type="project" value="UniProtKB-UniRule"/>
</dbReference>
<keyword evidence="7" id="KW-1185">Reference proteome</keyword>
<evidence type="ECO:0000256" key="4">
    <source>
        <dbReference type="NCBIfam" id="TIGR02018"/>
    </source>
</evidence>
<dbReference type="Proteomes" id="UP001279553">
    <property type="component" value="Unassembled WGS sequence"/>
</dbReference>
<dbReference type="SMART" id="SM00866">
    <property type="entry name" value="UTRA"/>
    <property type="match status" value="1"/>
</dbReference>
<gene>
    <name evidence="6" type="primary">hutC</name>
    <name evidence="6" type="ORF">SIL87_09340</name>
</gene>
<dbReference type="InterPro" id="IPR011663">
    <property type="entry name" value="UTRA"/>
</dbReference>
<evidence type="ECO:0000313" key="7">
    <source>
        <dbReference type="Proteomes" id="UP001279553"/>
    </source>
</evidence>
<dbReference type="GO" id="GO:0006547">
    <property type="term" value="P:L-histidine metabolic process"/>
    <property type="evidence" value="ECO:0007669"/>
    <property type="project" value="UniProtKB-UniRule"/>
</dbReference>
<evidence type="ECO:0000256" key="3">
    <source>
        <dbReference type="ARBA" id="ARBA00023163"/>
    </source>
</evidence>